<evidence type="ECO:0000313" key="3">
    <source>
        <dbReference type="Proteomes" id="UP000321224"/>
    </source>
</evidence>
<accession>A0A511HP34</accession>
<organism evidence="2 3">
    <name type="scientific">Myxococcus virescens</name>
    <dbReference type="NCBI Taxonomy" id="83456"/>
    <lineage>
        <taxon>Bacteria</taxon>
        <taxon>Pseudomonadati</taxon>
        <taxon>Myxococcota</taxon>
        <taxon>Myxococcia</taxon>
        <taxon>Myxococcales</taxon>
        <taxon>Cystobacterineae</taxon>
        <taxon>Myxococcaceae</taxon>
        <taxon>Myxococcus</taxon>
    </lineage>
</organism>
<comment type="caution">
    <text evidence="2">The sequence shown here is derived from an EMBL/GenBank/DDBJ whole genome shotgun (WGS) entry which is preliminary data.</text>
</comment>
<proteinExistence type="predicted"/>
<dbReference type="Proteomes" id="UP000321224">
    <property type="component" value="Unassembled WGS sequence"/>
</dbReference>
<reference evidence="2 3" key="1">
    <citation type="submission" date="2019-07" db="EMBL/GenBank/DDBJ databases">
        <title>Whole genome shotgun sequence of Myxococcus virescens NBRC 100334.</title>
        <authorList>
            <person name="Hosoyama A."/>
            <person name="Uohara A."/>
            <person name="Ohji S."/>
            <person name="Ichikawa N."/>
        </authorList>
    </citation>
    <scope>NUCLEOTIDE SEQUENCE [LARGE SCALE GENOMIC DNA]</scope>
    <source>
        <strain evidence="2 3">NBRC 100334</strain>
    </source>
</reference>
<dbReference type="InterPro" id="IPR045535">
    <property type="entry name" value="ThsA_Macro"/>
</dbReference>
<feature type="domain" description="Thoeris protein ThsA Macro" evidence="1">
    <location>
        <begin position="62"/>
        <end position="239"/>
    </location>
</feature>
<dbReference type="Pfam" id="PF20016">
    <property type="entry name" value="ThsA_Macro"/>
    <property type="match status" value="1"/>
</dbReference>
<protein>
    <recommendedName>
        <fullName evidence="1">Thoeris protein ThsA Macro domain-containing protein</fullName>
    </recommendedName>
</protein>
<gene>
    <name evidence="2" type="ORF">MVI01_71320</name>
</gene>
<sequence>MLAGLGTLYSVVEVSGFFSTAAEAAFKQNWAAFLGAGLLYALWDNWPQTAVSSRLDGRDVVVEIRIGNIFSMQGDMVIGSNTTFETELAPNTISERSIQGQFTTRYYDRHEHMANELQEQLAGMPCVEVTRAGKNVKKYRMGTVAKIRPRNQTAYLIAIADLNDHGNASSSFSVLLECLPALWEHVSTQGGVGPILIPVLGTGFSRLPNQREEIIRNIVGSFVAACASKRFCERLTIVISPSDYRTFGIDLQKLGRFVEHICMYTPFSSPQSVGAGQPVPATRQVA</sequence>
<name>A0A511HP34_9BACT</name>
<evidence type="ECO:0000259" key="1">
    <source>
        <dbReference type="Pfam" id="PF20016"/>
    </source>
</evidence>
<dbReference type="EMBL" id="BJVY01000070">
    <property type="protein sequence ID" value="GEL75348.1"/>
    <property type="molecule type" value="Genomic_DNA"/>
</dbReference>
<evidence type="ECO:0000313" key="2">
    <source>
        <dbReference type="EMBL" id="GEL75348.1"/>
    </source>
</evidence>
<dbReference type="AlphaFoldDB" id="A0A511HP34"/>